<dbReference type="Proteomes" id="UP000632195">
    <property type="component" value="Unassembled WGS sequence"/>
</dbReference>
<sequence length="363" mass="40625">MRFLQIAHGRIIPEYSSAYAMRCHSLLRGQERRLVSVGGTVWRHQVSGYAEQFPSLLLMGVAVARGNRSMEILISDGRYVNRRYIGRVKSLIRDSDVVVFEGPWQYRLFREELEGKTVVYDAHNLEANLRKGNVYHDRVREIEGEISRNADVILVFSREEVDEFRAYYGVNSSKVRYVPHLEDLSGHPWAGKGSRDLVFIGSVYQPNIEALRIVEALAREMPDARFHVIGSVCSEVRYRGSNLIAHGMVDSAEKDRIMSGCAAGLNPILTGAGRNLKVLDYIAHGLPVITTPLGARGFREYGIENFSIVAEADQFGEAVKAILSDPDLQERMSGAALRAYETLKQVEGSASVVSILNEISTRH</sequence>
<dbReference type="GO" id="GO:0016757">
    <property type="term" value="F:glycosyltransferase activity"/>
    <property type="evidence" value="ECO:0007669"/>
    <property type="project" value="TreeGrafter"/>
</dbReference>
<gene>
    <name evidence="2" type="ORF">GCM10007108_13660</name>
</gene>
<dbReference type="InterPro" id="IPR028098">
    <property type="entry name" value="Glyco_trans_4-like_N"/>
</dbReference>
<dbReference type="PANTHER" id="PTHR12526">
    <property type="entry name" value="GLYCOSYLTRANSFERASE"/>
    <property type="match status" value="1"/>
</dbReference>
<dbReference type="Pfam" id="PF13439">
    <property type="entry name" value="Glyco_transf_4"/>
    <property type="match status" value="1"/>
</dbReference>
<name>A0AA37BS14_9ARCH</name>
<dbReference type="SUPFAM" id="SSF53756">
    <property type="entry name" value="UDP-Glycosyltransferase/glycogen phosphorylase"/>
    <property type="match status" value="1"/>
</dbReference>
<comment type="caution">
    <text evidence="2">The sequence shown here is derived from an EMBL/GenBank/DDBJ whole genome shotgun (WGS) entry which is preliminary data.</text>
</comment>
<evidence type="ECO:0000259" key="1">
    <source>
        <dbReference type="Pfam" id="PF13439"/>
    </source>
</evidence>
<dbReference type="RefSeq" id="WP_188681491.1">
    <property type="nucleotide sequence ID" value="NZ_BMNY01000002.1"/>
</dbReference>
<dbReference type="CDD" id="cd03801">
    <property type="entry name" value="GT4_PimA-like"/>
    <property type="match status" value="1"/>
</dbReference>
<feature type="domain" description="Glycosyltransferase subfamily 4-like N-terminal" evidence="1">
    <location>
        <begin position="44"/>
        <end position="180"/>
    </location>
</feature>
<organism evidence="2 3">
    <name type="scientific">Thermogymnomonas acidicola</name>
    <dbReference type="NCBI Taxonomy" id="399579"/>
    <lineage>
        <taxon>Archaea</taxon>
        <taxon>Methanobacteriati</taxon>
        <taxon>Thermoplasmatota</taxon>
        <taxon>Thermoplasmata</taxon>
        <taxon>Thermoplasmatales</taxon>
        <taxon>Thermogymnomonas</taxon>
    </lineage>
</organism>
<protein>
    <recommendedName>
        <fullName evidence="1">Glycosyltransferase subfamily 4-like N-terminal domain-containing protein</fullName>
    </recommendedName>
</protein>
<reference evidence="2" key="1">
    <citation type="journal article" date="2014" name="Int. J. Syst. Evol. Microbiol.">
        <title>Complete genome sequence of Corynebacterium casei LMG S-19264T (=DSM 44701T), isolated from a smear-ripened cheese.</title>
        <authorList>
            <consortium name="US DOE Joint Genome Institute (JGI-PGF)"/>
            <person name="Walter F."/>
            <person name="Albersmeier A."/>
            <person name="Kalinowski J."/>
            <person name="Ruckert C."/>
        </authorList>
    </citation>
    <scope>NUCLEOTIDE SEQUENCE</scope>
    <source>
        <strain evidence="2">JCM 13583</strain>
    </source>
</reference>
<accession>A0AA37BS14</accession>
<dbReference type="Pfam" id="PF13692">
    <property type="entry name" value="Glyco_trans_1_4"/>
    <property type="match status" value="1"/>
</dbReference>
<proteinExistence type="predicted"/>
<dbReference type="Gene3D" id="3.40.50.2000">
    <property type="entry name" value="Glycogen Phosphorylase B"/>
    <property type="match status" value="2"/>
</dbReference>
<dbReference type="AlphaFoldDB" id="A0AA37BS14"/>
<dbReference type="EMBL" id="BMNY01000002">
    <property type="protein sequence ID" value="GGM76846.1"/>
    <property type="molecule type" value="Genomic_DNA"/>
</dbReference>
<evidence type="ECO:0000313" key="3">
    <source>
        <dbReference type="Proteomes" id="UP000632195"/>
    </source>
</evidence>
<evidence type="ECO:0000313" key="2">
    <source>
        <dbReference type="EMBL" id="GGM76846.1"/>
    </source>
</evidence>
<dbReference type="PANTHER" id="PTHR12526:SF600">
    <property type="entry name" value="GLYCOSYL TRANSFERASE GROUP 1"/>
    <property type="match status" value="1"/>
</dbReference>
<keyword evidence="3" id="KW-1185">Reference proteome</keyword>
<reference evidence="2" key="2">
    <citation type="submission" date="2022-09" db="EMBL/GenBank/DDBJ databases">
        <authorList>
            <person name="Sun Q."/>
            <person name="Ohkuma M."/>
        </authorList>
    </citation>
    <scope>NUCLEOTIDE SEQUENCE</scope>
    <source>
        <strain evidence="2">JCM 13583</strain>
    </source>
</reference>